<dbReference type="GO" id="GO:0001680">
    <property type="term" value="P:tRNA 3'-terminal CCA addition"/>
    <property type="evidence" value="ECO:0007669"/>
    <property type="project" value="UniProtKB-ARBA"/>
</dbReference>
<name>A0AAW1H0V3_SAPOF</name>
<evidence type="ECO:0000256" key="4">
    <source>
        <dbReference type="RuleBase" id="RU003953"/>
    </source>
</evidence>
<dbReference type="InterPro" id="IPR052191">
    <property type="entry name" value="tRNA_ntf/polyA_polymerase_I"/>
</dbReference>
<dbReference type="InterPro" id="IPR043519">
    <property type="entry name" value="NT_sf"/>
</dbReference>
<dbReference type="GO" id="GO:0016779">
    <property type="term" value="F:nucleotidyltransferase activity"/>
    <property type="evidence" value="ECO:0007669"/>
    <property type="project" value="InterPro"/>
</dbReference>
<dbReference type="AlphaFoldDB" id="A0AAW1H0V3"/>
<evidence type="ECO:0000256" key="2">
    <source>
        <dbReference type="ARBA" id="ARBA00022679"/>
    </source>
</evidence>
<evidence type="ECO:0000256" key="1">
    <source>
        <dbReference type="ARBA" id="ARBA00007265"/>
    </source>
</evidence>
<dbReference type="GO" id="GO:0003723">
    <property type="term" value="F:RNA binding"/>
    <property type="evidence" value="ECO:0007669"/>
    <property type="project" value="UniProtKB-KW"/>
</dbReference>
<dbReference type="PANTHER" id="PTHR43051">
    <property type="entry name" value="POLYNUCLEOTIDE ADENYLYLTRANSFERASE FAMILY PROTEIN"/>
    <property type="match status" value="1"/>
</dbReference>
<keyword evidence="2 4" id="KW-0808">Transferase</keyword>
<sequence length="737" mass="83680">MTASRKLWCLKSRVQHQVQRFAHSFVKAREVGHTSMSKSTGHCKKLDSRSLGITLSMIPDSSRIVLKILQNEGYDAYLVGGCVRDLLLNKVPKDFDVITSANLQEIKKKFHRAYIVGRKFPICRVHVRGSAIEVSSFETVAKHASKKEEVRPTMKPEGYDAKDFLRWRNSLHRDFTINSLFYDPFAQRIYDYSNGMTDLRSMKLRTVVPALLSFEEDCARILRGIRVAARLGFTFAKDTEKALCSLYNSVTTLDKARLMMEMNYMLSYGAAERSFILLKKFNILELLLPFEAAYLSEHSGSQIPVMLMKLFSNLDRITSCDQPCNSGLWVSLLAFHLALVNNPQDAIVVWTFSSLLYHGNWKEGVKAARELSAGHVHFKPEIYNSSDDVTDEELSVRVATFASVVQDSIDMLIDSEGLRIAMLRYPFSPSSHLIWISKNAGKEASAVFNVLMKDIELLREERCYSNIDYSMLGKGDLPETRFALGKIIMDTLRSGVIYGRTKLATEKDDDLHACSPKIDVTQVENKLDSPKCKDGVKQGRSVLDNQKHQRKAKKQKVKMQTNELGQKCVKDKSEEILSCQEIAQKRQQLKKVMVKDVKNLLSLQEAAFKNFKVELEKHCEAQTSKKVLKMVSHRESDGPEETKRVSGKVTGIRKRRMAQAPEKILSVLGKLPQLKTQQKEPLATDMVNVTSLSDIFKGDKYSTNKDDREVKQATVGDRPQDEFIEAKKAWKLSSIFK</sequence>
<evidence type="ECO:0000259" key="6">
    <source>
        <dbReference type="Pfam" id="PF12627"/>
    </source>
</evidence>
<dbReference type="CDD" id="cd05398">
    <property type="entry name" value="NT_ClassII-CCAase"/>
    <property type="match status" value="1"/>
</dbReference>
<gene>
    <name evidence="7" type="ORF">RND81_13G219700</name>
</gene>
<keyword evidence="4" id="KW-0694">RNA-binding</keyword>
<feature type="domain" description="tRNA nucleotidyltransferase/poly(A) polymerase RNA and SrmB- binding" evidence="6">
    <location>
        <begin position="232"/>
        <end position="290"/>
    </location>
</feature>
<accession>A0AAW1H0V3</accession>
<dbReference type="InterPro" id="IPR002646">
    <property type="entry name" value="PolA_pol_head_dom"/>
</dbReference>
<evidence type="ECO:0000256" key="3">
    <source>
        <dbReference type="ARBA" id="ARBA00022741"/>
    </source>
</evidence>
<dbReference type="SUPFAM" id="SSF81891">
    <property type="entry name" value="Poly A polymerase C-terminal region-like"/>
    <property type="match status" value="1"/>
</dbReference>
<dbReference type="Pfam" id="PF12627">
    <property type="entry name" value="PolyA_pol_RNAbd"/>
    <property type="match status" value="1"/>
</dbReference>
<dbReference type="EMBL" id="JBDFQZ010000013">
    <property type="protein sequence ID" value="KAK9670709.1"/>
    <property type="molecule type" value="Genomic_DNA"/>
</dbReference>
<dbReference type="InterPro" id="IPR032828">
    <property type="entry name" value="PolyA_RNA-bd"/>
</dbReference>
<comment type="similarity">
    <text evidence="1 4">Belongs to the tRNA nucleotidyltransferase/poly(A) polymerase family.</text>
</comment>
<evidence type="ECO:0000259" key="5">
    <source>
        <dbReference type="Pfam" id="PF01743"/>
    </source>
</evidence>
<dbReference type="Gene3D" id="1.10.3090.10">
    <property type="entry name" value="cca-adding enzyme, domain 2"/>
    <property type="match status" value="1"/>
</dbReference>
<protein>
    <submittedName>
        <fullName evidence="7">Uncharacterized protein</fullName>
    </submittedName>
</protein>
<dbReference type="Pfam" id="PF01743">
    <property type="entry name" value="PolyA_pol"/>
    <property type="match status" value="1"/>
</dbReference>
<evidence type="ECO:0000313" key="8">
    <source>
        <dbReference type="Proteomes" id="UP001443914"/>
    </source>
</evidence>
<dbReference type="Proteomes" id="UP001443914">
    <property type="component" value="Unassembled WGS sequence"/>
</dbReference>
<proteinExistence type="inferred from homology"/>
<feature type="domain" description="Poly A polymerase head" evidence="5">
    <location>
        <begin position="76"/>
        <end position="205"/>
    </location>
</feature>
<reference evidence="7" key="1">
    <citation type="submission" date="2024-03" db="EMBL/GenBank/DDBJ databases">
        <title>WGS assembly of Saponaria officinalis var. Norfolk2.</title>
        <authorList>
            <person name="Jenkins J."/>
            <person name="Shu S."/>
            <person name="Grimwood J."/>
            <person name="Barry K."/>
            <person name="Goodstein D."/>
            <person name="Schmutz J."/>
            <person name="Leebens-Mack J."/>
            <person name="Osbourn A."/>
        </authorList>
    </citation>
    <scope>NUCLEOTIDE SEQUENCE [LARGE SCALE GENOMIC DNA]</scope>
    <source>
        <strain evidence="7">JIC</strain>
    </source>
</reference>
<dbReference type="Gene3D" id="3.30.460.10">
    <property type="entry name" value="Beta Polymerase, domain 2"/>
    <property type="match status" value="1"/>
</dbReference>
<keyword evidence="3" id="KW-0547">Nucleotide-binding</keyword>
<dbReference type="PANTHER" id="PTHR43051:SF1">
    <property type="entry name" value="POLYNUCLEOTIDE ADENYLYLTRANSFERASE FAMILY PROTEIN"/>
    <property type="match status" value="1"/>
</dbReference>
<organism evidence="7 8">
    <name type="scientific">Saponaria officinalis</name>
    <name type="common">Common soapwort</name>
    <name type="synonym">Lychnis saponaria</name>
    <dbReference type="NCBI Taxonomy" id="3572"/>
    <lineage>
        <taxon>Eukaryota</taxon>
        <taxon>Viridiplantae</taxon>
        <taxon>Streptophyta</taxon>
        <taxon>Embryophyta</taxon>
        <taxon>Tracheophyta</taxon>
        <taxon>Spermatophyta</taxon>
        <taxon>Magnoliopsida</taxon>
        <taxon>eudicotyledons</taxon>
        <taxon>Gunneridae</taxon>
        <taxon>Pentapetalae</taxon>
        <taxon>Caryophyllales</taxon>
        <taxon>Caryophyllaceae</taxon>
        <taxon>Caryophylleae</taxon>
        <taxon>Saponaria</taxon>
    </lineage>
</organism>
<keyword evidence="8" id="KW-1185">Reference proteome</keyword>
<dbReference type="SUPFAM" id="SSF81301">
    <property type="entry name" value="Nucleotidyltransferase"/>
    <property type="match status" value="1"/>
</dbReference>
<evidence type="ECO:0000313" key="7">
    <source>
        <dbReference type="EMBL" id="KAK9670709.1"/>
    </source>
</evidence>
<comment type="caution">
    <text evidence="7">The sequence shown here is derived from an EMBL/GenBank/DDBJ whole genome shotgun (WGS) entry which is preliminary data.</text>
</comment>
<dbReference type="GO" id="GO:0000166">
    <property type="term" value="F:nucleotide binding"/>
    <property type="evidence" value="ECO:0007669"/>
    <property type="project" value="UniProtKB-KW"/>
</dbReference>